<sequence length="83" mass="8713">MSDQANQLWATLSDFQGADLRAAAATSLDELDGVVWSDTTASGGATRWPDQLRLALVEHSTEAEHGVFIVRLGTSIGATSPAV</sequence>
<comment type="caution">
    <text evidence="1">The sequence shown here is derived from an EMBL/GenBank/DDBJ whole genome shotgun (WGS) entry which is preliminary data.</text>
</comment>
<keyword evidence="2" id="KW-1185">Reference proteome</keyword>
<gene>
    <name evidence="1" type="ORF">Adu01nite_94200</name>
</gene>
<dbReference type="EMBL" id="BOML01000100">
    <property type="protein sequence ID" value="GIE08070.1"/>
    <property type="molecule type" value="Genomic_DNA"/>
</dbReference>
<dbReference type="RefSeq" id="WP_203735904.1">
    <property type="nucleotide sequence ID" value="NZ_BAAATX010000069.1"/>
</dbReference>
<accession>A0ABQ3ZE63</accession>
<organism evidence="1 2">
    <name type="scientific">Paractinoplanes durhamensis</name>
    <dbReference type="NCBI Taxonomy" id="113563"/>
    <lineage>
        <taxon>Bacteria</taxon>
        <taxon>Bacillati</taxon>
        <taxon>Actinomycetota</taxon>
        <taxon>Actinomycetes</taxon>
        <taxon>Micromonosporales</taxon>
        <taxon>Micromonosporaceae</taxon>
        <taxon>Paractinoplanes</taxon>
    </lineage>
</organism>
<evidence type="ECO:0000313" key="1">
    <source>
        <dbReference type="EMBL" id="GIE08070.1"/>
    </source>
</evidence>
<protein>
    <submittedName>
        <fullName evidence="1">Uncharacterized protein</fullName>
    </submittedName>
</protein>
<dbReference type="Proteomes" id="UP000637628">
    <property type="component" value="Unassembled WGS sequence"/>
</dbReference>
<name>A0ABQ3ZE63_9ACTN</name>
<evidence type="ECO:0000313" key="2">
    <source>
        <dbReference type="Proteomes" id="UP000637628"/>
    </source>
</evidence>
<proteinExistence type="predicted"/>
<reference evidence="1 2" key="1">
    <citation type="submission" date="2021-01" db="EMBL/GenBank/DDBJ databases">
        <title>Whole genome shotgun sequence of Actinoplanes durhamensis NBRC 14914.</title>
        <authorList>
            <person name="Komaki H."/>
            <person name="Tamura T."/>
        </authorList>
    </citation>
    <scope>NUCLEOTIDE SEQUENCE [LARGE SCALE GENOMIC DNA]</scope>
    <source>
        <strain evidence="1 2">NBRC 14914</strain>
    </source>
</reference>